<evidence type="ECO:0000313" key="3">
    <source>
        <dbReference type="Proteomes" id="UP000683925"/>
    </source>
</evidence>
<reference evidence="2" key="1">
    <citation type="submission" date="2021-01" db="EMBL/GenBank/DDBJ databases">
        <authorList>
            <consortium name="Genoscope - CEA"/>
            <person name="William W."/>
        </authorList>
    </citation>
    <scope>NUCLEOTIDE SEQUENCE</scope>
</reference>
<proteinExistence type="predicted"/>
<gene>
    <name evidence="2" type="ORF">POCTA_138.1.T0350184</name>
</gene>
<name>A0A8S1U560_PAROT</name>
<organism evidence="2 3">
    <name type="scientific">Paramecium octaurelia</name>
    <dbReference type="NCBI Taxonomy" id="43137"/>
    <lineage>
        <taxon>Eukaryota</taxon>
        <taxon>Sar</taxon>
        <taxon>Alveolata</taxon>
        <taxon>Ciliophora</taxon>
        <taxon>Intramacronucleata</taxon>
        <taxon>Oligohymenophorea</taxon>
        <taxon>Peniculida</taxon>
        <taxon>Parameciidae</taxon>
        <taxon>Paramecium</taxon>
    </lineage>
</organism>
<dbReference type="Pfam" id="PF13867">
    <property type="entry name" value="SAP30_Sin3_bdg"/>
    <property type="match status" value="1"/>
</dbReference>
<comment type="caution">
    <text evidence="2">The sequence shown here is derived from an EMBL/GenBank/DDBJ whole genome shotgun (WGS) entry which is preliminary data.</text>
</comment>
<accession>A0A8S1U560</accession>
<evidence type="ECO:0000313" key="2">
    <source>
        <dbReference type="EMBL" id="CAD8158429.1"/>
    </source>
</evidence>
<dbReference type="Proteomes" id="UP000683925">
    <property type="component" value="Unassembled WGS sequence"/>
</dbReference>
<dbReference type="EMBL" id="CAJJDP010000035">
    <property type="protein sequence ID" value="CAD8158429.1"/>
    <property type="molecule type" value="Genomic_DNA"/>
</dbReference>
<dbReference type="InterPro" id="IPR025718">
    <property type="entry name" value="SAP30_Sin3-bd"/>
</dbReference>
<sequence>MLKFELFCFCIALNKQNKKNEQQQPPRETPMLLNISKLSKGSLQRYQTYYQKEQPFLDQNSTLTLEQKVQIHYESQKLDDKVVNLRTLLLKAQKSIELHSQMRQTNNNL</sequence>
<feature type="domain" description="Histone deacetylase complex subunit SAP30 Sin3 binding" evidence="1">
    <location>
        <begin position="41"/>
        <end position="83"/>
    </location>
</feature>
<dbReference type="AlphaFoldDB" id="A0A8S1U560"/>
<keyword evidence="3" id="KW-1185">Reference proteome</keyword>
<protein>
    <recommendedName>
        <fullName evidence="1">Histone deacetylase complex subunit SAP30 Sin3 binding domain-containing protein</fullName>
    </recommendedName>
</protein>
<evidence type="ECO:0000259" key="1">
    <source>
        <dbReference type="Pfam" id="PF13867"/>
    </source>
</evidence>